<keyword evidence="3" id="KW-0251">Elongation factor</keyword>
<dbReference type="AlphaFoldDB" id="A0A5A7QSI0"/>
<feature type="signal peptide" evidence="2">
    <location>
        <begin position="1"/>
        <end position="25"/>
    </location>
</feature>
<keyword evidence="2" id="KW-0732">Signal</keyword>
<proteinExistence type="predicted"/>
<keyword evidence="4" id="KW-1185">Reference proteome</keyword>
<comment type="caution">
    <text evidence="3">The sequence shown here is derived from an EMBL/GenBank/DDBJ whole genome shotgun (WGS) entry which is preliminary data.</text>
</comment>
<feature type="chain" id="PRO_5022966725" evidence="2">
    <location>
        <begin position="26"/>
        <end position="185"/>
    </location>
</feature>
<protein>
    <submittedName>
        <fullName evidence="3">Transcription elongation factor SPT5</fullName>
    </submittedName>
</protein>
<dbReference type="GO" id="GO:0003746">
    <property type="term" value="F:translation elongation factor activity"/>
    <property type="evidence" value="ECO:0007669"/>
    <property type="project" value="UniProtKB-KW"/>
</dbReference>
<sequence length="185" mass="19934">MTLHKYSCIAIALTALLMGLSICSAHNPSPNNPVSNTKLAGDKISITGWGRLRPFPPKSNSKPPRDKINVGLERNWAGSGPYLSPNIPRDKTAHQTGGNWAHSGGGDSKWAPQDGGPYSGPRWIPPSGEPVYCRPVNCVNPYNCPGFTVYLNQIAGAAYDMSVDATRQHHDVADDGMPPESMRNN</sequence>
<keyword evidence="3" id="KW-0648">Protein biosynthesis</keyword>
<reference evidence="4" key="1">
    <citation type="journal article" date="2019" name="Curr. Biol.">
        <title>Genome Sequence of Striga asiatica Provides Insight into the Evolution of Plant Parasitism.</title>
        <authorList>
            <person name="Yoshida S."/>
            <person name="Kim S."/>
            <person name="Wafula E.K."/>
            <person name="Tanskanen J."/>
            <person name="Kim Y.M."/>
            <person name="Honaas L."/>
            <person name="Yang Z."/>
            <person name="Spallek T."/>
            <person name="Conn C.E."/>
            <person name="Ichihashi Y."/>
            <person name="Cheong K."/>
            <person name="Cui S."/>
            <person name="Der J.P."/>
            <person name="Gundlach H."/>
            <person name="Jiao Y."/>
            <person name="Hori C."/>
            <person name="Ishida J.K."/>
            <person name="Kasahara H."/>
            <person name="Kiba T."/>
            <person name="Kim M.S."/>
            <person name="Koo N."/>
            <person name="Laohavisit A."/>
            <person name="Lee Y.H."/>
            <person name="Lumba S."/>
            <person name="McCourt P."/>
            <person name="Mortimer J.C."/>
            <person name="Mutuku J.M."/>
            <person name="Nomura T."/>
            <person name="Sasaki-Sekimoto Y."/>
            <person name="Seto Y."/>
            <person name="Wang Y."/>
            <person name="Wakatake T."/>
            <person name="Sakakibara H."/>
            <person name="Demura T."/>
            <person name="Yamaguchi S."/>
            <person name="Yoneyama K."/>
            <person name="Manabe R.I."/>
            <person name="Nelson D.C."/>
            <person name="Schulman A.H."/>
            <person name="Timko M.P."/>
            <person name="dePamphilis C.W."/>
            <person name="Choi D."/>
            <person name="Shirasu K."/>
        </authorList>
    </citation>
    <scope>NUCLEOTIDE SEQUENCE [LARGE SCALE GENOMIC DNA]</scope>
    <source>
        <strain evidence="4">cv. UVA1</strain>
    </source>
</reference>
<organism evidence="3 4">
    <name type="scientific">Striga asiatica</name>
    <name type="common">Asiatic witchweed</name>
    <name type="synonym">Buchnera asiatica</name>
    <dbReference type="NCBI Taxonomy" id="4170"/>
    <lineage>
        <taxon>Eukaryota</taxon>
        <taxon>Viridiplantae</taxon>
        <taxon>Streptophyta</taxon>
        <taxon>Embryophyta</taxon>
        <taxon>Tracheophyta</taxon>
        <taxon>Spermatophyta</taxon>
        <taxon>Magnoliopsida</taxon>
        <taxon>eudicotyledons</taxon>
        <taxon>Gunneridae</taxon>
        <taxon>Pentapetalae</taxon>
        <taxon>asterids</taxon>
        <taxon>lamiids</taxon>
        <taxon>Lamiales</taxon>
        <taxon>Orobanchaceae</taxon>
        <taxon>Buchnereae</taxon>
        <taxon>Striga</taxon>
    </lineage>
</organism>
<evidence type="ECO:0000256" key="2">
    <source>
        <dbReference type="SAM" id="SignalP"/>
    </source>
</evidence>
<name>A0A5A7QSI0_STRAF</name>
<dbReference type="EMBL" id="BKCP01008181">
    <property type="protein sequence ID" value="GER48180.1"/>
    <property type="molecule type" value="Genomic_DNA"/>
</dbReference>
<evidence type="ECO:0000313" key="4">
    <source>
        <dbReference type="Proteomes" id="UP000325081"/>
    </source>
</evidence>
<feature type="region of interest" description="Disordered" evidence="1">
    <location>
        <begin position="81"/>
        <end position="122"/>
    </location>
</feature>
<gene>
    <name evidence="3" type="ORF">STAS_25333</name>
</gene>
<evidence type="ECO:0000313" key="3">
    <source>
        <dbReference type="EMBL" id="GER48180.1"/>
    </source>
</evidence>
<accession>A0A5A7QSI0</accession>
<dbReference type="Proteomes" id="UP000325081">
    <property type="component" value="Unassembled WGS sequence"/>
</dbReference>
<evidence type="ECO:0000256" key="1">
    <source>
        <dbReference type="SAM" id="MobiDB-lite"/>
    </source>
</evidence>